<evidence type="ECO:0000256" key="10">
    <source>
        <dbReference type="NCBIfam" id="TIGR00767"/>
    </source>
</evidence>
<comment type="similarity">
    <text evidence="9 11">Belongs to the Rho family.</text>
</comment>
<dbReference type="NCBIfam" id="NF006886">
    <property type="entry name" value="PRK09376.1"/>
    <property type="match status" value="1"/>
</dbReference>
<dbReference type="Pfam" id="PF07497">
    <property type="entry name" value="Rho_RNA_bind"/>
    <property type="match status" value="1"/>
</dbReference>
<dbReference type="RefSeq" id="WP_279652810.1">
    <property type="nucleotide sequence ID" value="NZ_CP122539.1"/>
</dbReference>
<evidence type="ECO:0000259" key="13">
    <source>
        <dbReference type="PROSITE" id="PS51856"/>
    </source>
</evidence>
<dbReference type="Gene3D" id="3.40.50.300">
    <property type="entry name" value="P-loop containing nucleotide triphosphate hydrolases"/>
    <property type="match status" value="1"/>
</dbReference>
<feature type="binding site" evidence="9">
    <location>
        <position position="342"/>
    </location>
    <ligand>
        <name>ATP</name>
        <dbReference type="ChEBI" id="CHEBI:30616"/>
    </ligand>
</feature>
<dbReference type="Proteomes" id="UP001232001">
    <property type="component" value="Chromosome"/>
</dbReference>
<evidence type="ECO:0000256" key="12">
    <source>
        <dbReference type="SAM" id="MobiDB-lite"/>
    </source>
</evidence>
<name>A0ABY8L8M9_9FLAO</name>
<organism evidence="14 15">
    <name type="scientific">Tenacibaculum tangerinum</name>
    <dbReference type="NCBI Taxonomy" id="3038772"/>
    <lineage>
        <taxon>Bacteria</taxon>
        <taxon>Pseudomonadati</taxon>
        <taxon>Bacteroidota</taxon>
        <taxon>Flavobacteriia</taxon>
        <taxon>Flavobacteriales</taxon>
        <taxon>Flavobacteriaceae</taxon>
        <taxon>Tenacibaculum</taxon>
    </lineage>
</organism>
<dbReference type="SMART" id="SM00357">
    <property type="entry name" value="CSP"/>
    <property type="match status" value="1"/>
</dbReference>
<keyword evidence="2 9" id="KW-0547">Nucleotide-binding</keyword>
<sequence length="548" mass="61834">MFDISELKTKKLADLQIIAKSIGLTKTSQLKKLDLVYKILDAQAEASANEAKPKPTTNTEKPKRKRIVKAKAEPKAKPAPVKTEEKVVVKKEERKEAPEKKDAVSTPQKKQDDTRQKQSSEDKKQQQPQQQKQQHNNKNQNQNQNRGNKHNNNNNNNKNQNNKHHKSGNKYRDPDFEFDGIIESEGVLEMMPDGYGFLRSSDYNYLSSPDDIYVSQSQIKLFGLKTGDTVRGNVRPPKEGEKYFPLIRVSKINGLNPNIVRDRVSFEHLTPLFADEKFNLAEKGSSLSTRIIDLFSPIGKGQRGMIVAQPKTGKTVLLKDVAKAIAANHPEVYQIVLLIDERPEEVTDMQRSVRGEVVASTFDEPADKHVRVANIVLEKAKRLVECGHDVVILLDSITRLARAYNTVAPASGKILSGGIDANALHKPKRFFGAARNIENGGSLTIIATALTETGSKMDEVIFEEFKGTGNMELQLERNIANRRIYPAIDLIKSSTRRDDLLLDEKTVQRMWVLRKYLADMNPIEAMEFIQDRIKRSLNNEEFLISMNG</sequence>
<dbReference type="InterPro" id="IPR012340">
    <property type="entry name" value="NA-bd_OB-fold"/>
</dbReference>
<feature type="compositionally biased region" description="Basic and acidic residues" evidence="12">
    <location>
        <begin position="70"/>
        <end position="125"/>
    </location>
</feature>
<evidence type="ECO:0000313" key="15">
    <source>
        <dbReference type="Proteomes" id="UP001232001"/>
    </source>
</evidence>
<dbReference type="SUPFAM" id="SSF52540">
    <property type="entry name" value="P-loop containing nucleoside triphosphate hydrolases"/>
    <property type="match status" value="1"/>
</dbReference>
<keyword evidence="15" id="KW-1185">Reference proteome</keyword>
<dbReference type="InterPro" id="IPR027417">
    <property type="entry name" value="P-loop_NTPase"/>
</dbReference>
<dbReference type="InterPro" id="IPR011113">
    <property type="entry name" value="Rho_RNA-bd"/>
</dbReference>
<keyword evidence="3 9" id="KW-0378">Hydrolase</keyword>
<comment type="caution">
    <text evidence="9">Lacks conserved residue(s) required for the propagation of feature annotation.</text>
</comment>
<feature type="region of interest" description="Disordered" evidence="12">
    <location>
        <begin position="43"/>
        <end position="176"/>
    </location>
</feature>
<dbReference type="PANTHER" id="PTHR46425:SF1">
    <property type="entry name" value="TRANSCRIPTION TERMINATION FACTOR RHO"/>
    <property type="match status" value="1"/>
</dbReference>
<dbReference type="SUPFAM" id="SSF68912">
    <property type="entry name" value="Rho N-terminal domain-like"/>
    <property type="match status" value="1"/>
</dbReference>
<evidence type="ECO:0000256" key="6">
    <source>
        <dbReference type="ARBA" id="ARBA00022884"/>
    </source>
</evidence>
<evidence type="ECO:0000256" key="1">
    <source>
        <dbReference type="ARBA" id="ARBA00022472"/>
    </source>
</evidence>
<comment type="subunit">
    <text evidence="9">Homohexamer. The homohexamer assembles into an open ring structure.</text>
</comment>
<dbReference type="PROSITE" id="PS51856">
    <property type="entry name" value="RHO_RNA_BD"/>
    <property type="match status" value="1"/>
</dbReference>
<dbReference type="SMART" id="SM00382">
    <property type="entry name" value="AAA"/>
    <property type="match status" value="1"/>
</dbReference>
<dbReference type="InterPro" id="IPR011129">
    <property type="entry name" value="CSD"/>
</dbReference>
<evidence type="ECO:0000256" key="4">
    <source>
        <dbReference type="ARBA" id="ARBA00022806"/>
    </source>
</evidence>
<evidence type="ECO:0000256" key="11">
    <source>
        <dbReference type="PROSITE-ProRule" id="PRU01203"/>
    </source>
</evidence>
<keyword evidence="4 9" id="KW-0347">Helicase</keyword>
<keyword evidence="5 9" id="KW-0067">ATP-binding</keyword>
<feature type="domain" description="Rho RNA-BD" evidence="13">
    <location>
        <begin position="181"/>
        <end position="256"/>
    </location>
</feature>
<keyword evidence="8 9" id="KW-0804">Transcription</keyword>
<dbReference type="Gene3D" id="1.10.720.10">
    <property type="match status" value="1"/>
</dbReference>
<keyword evidence="6 9" id="KW-0694">RNA-binding</keyword>
<evidence type="ECO:0000256" key="7">
    <source>
        <dbReference type="ARBA" id="ARBA00023015"/>
    </source>
</evidence>
<dbReference type="InterPro" id="IPR003593">
    <property type="entry name" value="AAA+_ATPase"/>
</dbReference>
<gene>
    <name evidence="9 14" type="primary">rho</name>
    <name evidence="14" type="ORF">P8625_07370</name>
</gene>
<dbReference type="EMBL" id="CP122539">
    <property type="protein sequence ID" value="WGH76952.1"/>
    <property type="molecule type" value="Genomic_DNA"/>
</dbReference>
<reference evidence="14 15" key="1">
    <citation type="submission" date="2023-04" db="EMBL/GenBank/DDBJ databases">
        <title>Tenacibaculum tangerinum sp. nov., isolated from sea tidal flat of South Korea.</title>
        <authorList>
            <person name="Lee S.H."/>
            <person name="Kim J.-J."/>
        </authorList>
    </citation>
    <scope>NUCLEOTIDE SEQUENCE [LARGE SCALE GENOMIC DNA]</scope>
    <source>
        <strain evidence="14 15">GRR-S3-23</strain>
    </source>
</reference>
<dbReference type="GO" id="GO:0016787">
    <property type="term" value="F:hydrolase activity"/>
    <property type="evidence" value="ECO:0007669"/>
    <property type="project" value="UniProtKB-KW"/>
</dbReference>
<dbReference type="HAMAP" id="MF_01884">
    <property type="entry name" value="Rho"/>
    <property type="match status" value="1"/>
</dbReference>
<dbReference type="NCBIfam" id="TIGR00767">
    <property type="entry name" value="rho"/>
    <property type="match status" value="1"/>
</dbReference>
<evidence type="ECO:0000256" key="5">
    <source>
        <dbReference type="ARBA" id="ARBA00022840"/>
    </source>
</evidence>
<dbReference type="EC" id="3.6.4.-" evidence="9 10"/>
<dbReference type="InterPro" id="IPR004665">
    <property type="entry name" value="Term_rho"/>
</dbReference>
<dbReference type="InterPro" id="IPR011112">
    <property type="entry name" value="Rho-like_N"/>
</dbReference>
<dbReference type="InterPro" id="IPR036269">
    <property type="entry name" value="Rho_N_sf"/>
</dbReference>
<feature type="compositionally biased region" description="Low complexity" evidence="12">
    <location>
        <begin position="126"/>
        <end position="160"/>
    </location>
</feature>
<evidence type="ECO:0000313" key="14">
    <source>
        <dbReference type="EMBL" id="WGH76952.1"/>
    </source>
</evidence>
<protein>
    <recommendedName>
        <fullName evidence="9 10">Transcription termination factor Rho</fullName>
        <ecNumber evidence="9 10">3.6.4.-</ecNumber>
    </recommendedName>
    <alternativeName>
        <fullName evidence="9">ATP-dependent helicase Rho</fullName>
    </alternativeName>
</protein>
<dbReference type="Pfam" id="PF07498">
    <property type="entry name" value="Rho_N"/>
    <property type="match status" value="1"/>
</dbReference>
<evidence type="ECO:0000256" key="9">
    <source>
        <dbReference type="HAMAP-Rule" id="MF_01884"/>
    </source>
</evidence>
<accession>A0ABY8L8M9</accession>
<feature type="binding site" evidence="9">
    <location>
        <begin position="299"/>
        <end position="304"/>
    </location>
    <ligand>
        <name>ATP</name>
        <dbReference type="ChEBI" id="CHEBI:30616"/>
    </ligand>
</feature>
<dbReference type="CDD" id="cd04459">
    <property type="entry name" value="Rho_CSD"/>
    <property type="match status" value="1"/>
</dbReference>
<dbReference type="InterPro" id="IPR000194">
    <property type="entry name" value="ATPase_F1/V1/A1_a/bsu_nucl-bd"/>
</dbReference>
<dbReference type="CDD" id="cd01128">
    <property type="entry name" value="rho_factor_C"/>
    <property type="match status" value="1"/>
</dbReference>
<feature type="binding site" evidence="9">
    <location>
        <begin position="311"/>
        <end position="316"/>
    </location>
    <ligand>
        <name>ATP</name>
        <dbReference type="ChEBI" id="CHEBI:30616"/>
    </ligand>
</feature>
<comment type="function">
    <text evidence="9">Facilitates transcription termination by a mechanism that involves Rho binding to the nascent RNA, activation of Rho's RNA-dependent ATPase activity, and release of the mRNA from the DNA template.</text>
</comment>
<evidence type="ECO:0000256" key="3">
    <source>
        <dbReference type="ARBA" id="ARBA00022801"/>
    </source>
</evidence>
<dbReference type="InterPro" id="IPR041703">
    <property type="entry name" value="Rho_factor_ATP-bd"/>
</dbReference>
<dbReference type="Gene3D" id="2.40.50.140">
    <property type="entry name" value="Nucleic acid-binding proteins"/>
    <property type="match status" value="1"/>
</dbReference>
<evidence type="ECO:0000256" key="2">
    <source>
        <dbReference type="ARBA" id="ARBA00022741"/>
    </source>
</evidence>
<keyword evidence="7 9" id="KW-0805">Transcription regulation</keyword>
<dbReference type="PANTHER" id="PTHR46425">
    <property type="entry name" value="TRANSCRIPTION TERMINATION FACTOR RHO"/>
    <property type="match status" value="1"/>
</dbReference>
<dbReference type="SUPFAM" id="SSF50249">
    <property type="entry name" value="Nucleic acid-binding proteins"/>
    <property type="match status" value="1"/>
</dbReference>
<dbReference type="Pfam" id="PF00006">
    <property type="entry name" value="ATP-synt_ab"/>
    <property type="match status" value="1"/>
</dbReference>
<proteinExistence type="inferred from homology"/>
<keyword evidence="1 9" id="KW-0806">Transcription termination</keyword>
<evidence type="ECO:0000256" key="8">
    <source>
        <dbReference type="ARBA" id="ARBA00023163"/>
    </source>
</evidence>
<dbReference type="SMART" id="SM00959">
    <property type="entry name" value="Rho_N"/>
    <property type="match status" value="1"/>
</dbReference>